<sequence>GGEVFPPAQNLKSCGFLDLLIKPGKSSDL</sequence>
<comment type="caution">
    <text evidence="1">The sequence shown here is derived from an EMBL/GenBank/DDBJ whole genome shotgun (WGS) entry which is preliminary data.</text>
</comment>
<dbReference type="AlphaFoldDB" id="W1YQE0"/>
<gene>
    <name evidence="1" type="ORF">Q604_UNBC02618G0001</name>
</gene>
<accession>W1YQE0</accession>
<evidence type="ECO:0000313" key="1">
    <source>
        <dbReference type="EMBL" id="ETJ43389.1"/>
    </source>
</evidence>
<reference evidence="1" key="1">
    <citation type="submission" date="2013-12" db="EMBL/GenBank/DDBJ databases">
        <title>A Varibaculum cambriense genome reconstructed from a premature infant gut community with otherwise low bacterial novelty that shifts toward anaerobic metabolism during the third week of life.</title>
        <authorList>
            <person name="Brown C.T."/>
            <person name="Sharon I."/>
            <person name="Thomas B.C."/>
            <person name="Castelle C.J."/>
            <person name="Morowitz M.J."/>
            <person name="Banfield J.F."/>
        </authorList>
    </citation>
    <scope>NUCLEOTIDE SEQUENCE</scope>
</reference>
<organism evidence="1">
    <name type="scientific">human gut metagenome</name>
    <dbReference type="NCBI Taxonomy" id="408170"/>
    <lineage>
        <taxon>unclassified sequences</taxon>
        <taxon>metagenomes</taxon>
        <taxon>organismal metagenomes</taxon>
    </lineage>
</organism>
<name>W1YQE0_9ZZZZ</name>
<proteinExistence type="predicted"/>
<protein>
    <submittedName>
        <fullName evidence="1">Uncharacterized protein</fullName>
    </submittedName>
</protein>
<feature type="non-terminal residue" evidence="1">
    <location>
        <position position="1"/>
    </location>
</feature>
<dbReference type="EMBL" id="AZMM01002618">
    <property type="protein sequence ID" value="ETJ43389.1"/>
    <property type="molecule type" value="Genomic_DNA"/>
</dbReference>